<reference evidence="2 3" key="1">
    <citation type="submission" date="2024-02" db="EMBL/GenBank/DDBJ databases">
        <title>Chromosome-scale genome assembly of the rough periwinkle Littorina saxatilis.</title>
        <authorList>
            <person name="De Jode A."/>
            <person name="Faria R."/>
            <person name="Formenti G."/>
            <person name="Sims Y."/>
            <person name="Smith T.P."/>
            <person name="Tracey A."/>
            <person name="Wood J.M.D."/>
            <person name="Zagrodzka Z.B."/>
            <person name="Johannesson K."/>
            <person name="Butlin R.K."/>
            <person name="Leder E.H."/>
        </authorList>
    </citation>
    <scope>NUCLEOTIDE SEQUENCE [LARGE SCALE GENOMIC DNA]</scope>
    <source>
        <strain evidence="2">Snail1</strain>
        <tissue evidence="2">Muscle</tissue>
    </source>
</reference>
<keyword evidence="1" id="KW-1133">Transmembrane helix</keyword>
<keyword evidence="3" id="KW-1185">Reference proteome</keyword>
<evidence type="ECO:0000313" key="3">
    <source>
        <dbReference type="Proteomes" id="UP001374579"/>
    </source>
</evidence>
<dbReference type="EMBL" id="JBAMIC010000001">
    <property type="protein sequence ID" value="KAK7115321.1"/>
    <property type="molecule type" value="Genomic_DNA"/>
</dbReference>
<evidence type="ECO:0000313" key="2">
    <source>
        <dbReference type="EMBL" id="KAK7115321.1"/>
    </source>
</evidence>
<proteinExistence type="predicted"/>
<accession>A0AAN9GPF7</accession>
<name>A0AAN9GPF7_9CAEN</name>
<keyword evidence="1" id="KW-0472">Membrane</keyword>
<organism evidence="2 3">
    <name type="scientific">Littorina saxatilis</name>
    <dbReference type="NCBI Taxonomy" id="31220"/>
    <lineage>
        <taxon>Eukaryota</taxon>
        <taxon>Metazoa</taxon>
        <taxon>Spiralia</taxon>
        <taxon>Lophotrochozoa</taxon>
        <taxon>Mollusca</taxon>
        <taxon>Gastropoda</taxon>
        <taxon>Caenogastropoda</taxon>
        <taxon>Littorinimorpha</taxon>
        <taxon>Littorinoidea</taxon>
        <taxon>Littorinidae</taxon>
        <taxon>Littorina</taxon>
    </lineage>
</organism>
<evidence type="ECO:0000256" key="1">
    <source>
        <dbReference type="SAM" id="Phobius"/>
    </source>
</evidence>
<keyword evidence="1" id="KW-0812">Transmembrane</keyword>
<feature type="transmembrane region" description="Helical" evidence="1">
    <location>
        <begin position="36"/>
        <end position="57"/>
    </location>
</feature>
<sequence>MKNTFLVSVLATRRLDQTRASRGHTTGGRYRPLDYYYHSFCGCIWFNSFGGCIWFIMKSEEKSHLSPPFERHFSSTIFVMKSMSPYNLNSSSLPIQFSVEFTFFVQGEASFPSRNIKKRSASPPCNSHQGGFAPWTPTKGLCPLDPHL</sequence>
<comment type="caution">
    <text evidence="2">The sequence shown here is derived from an EMBL/GenBank/DDBJ whole genome shotgun (WGS) entry which is preliminary data.</text>
</comment>
<dbReference type="AlphaFoldDB" id="A0AAN9GPF7"/>
<gene>
    <name evidence="2" type="ORF">V1264_001211</name>
</gene>
<protein>
    <submittedName>
        <fullName evidence="2">Uncharacterized protein</fullName>
    </submittedName>
</protein>
<dbReference type="Proteomes" id="UP001374579">
    <property type="component" value="Unassembled WGS sequence"/>
</dbReference>